<evidence type="ECO:0000256" key="1">
    <source>
        <dbReference type="ARBA" id="ARBA00010587"/>
    </source>
</evidence>
<protein>
    <recommendedName>
        <fullName evidence="6">Bacteriohemerythrin</fullName>
    </recommendedName>
</protein>
<feature type="binding site" evidence="6">
    <location>
        <position position="119"/>
    </location>
    <ligand>
        <name>Fe cation</name>
        <dbReference type="ChEBI" id="CHEBI:24875"/>
        <label>2</label>
    </ligand>
</feature>
<reference evidence="8 9" key="1">
    <citation type="submission" date="2015-12" db="EMBL/GenBank/DDBJ databases">
        <title>Draft genome of Thermovenabulum gondwanense isolated from a red thermophilic microbial mat colonisisng an outflow channel of a bore well.</title>
        <authorList>
            <person name="Patel B.K."/>
        </authorList>
    </citation>
    <scope>NUCLEOTIDE SEQUENCE [LARGE SCALE GENOMIC DNA]</scope>
    <source>
        <strain evidence="8 9">R270</strain>
    </source>
</reference>
<feature type="binding site" evidence="6">
    <location>
        <position position="124"/>
    </location>
    <ligand>
        <name>Fe cation</name>
        <dbReference type="ChEBI" id="CHEBI:24875"/>
        <label>2</label>
    </ligand>
</feature>
<comment type="subunit">
    <text evidence="6">Monomer.</text>
</comment>
<dbReference type="InterPro" id="IPR012827">
    <property type="entry name" value="Hemerythrin_metal-bd"/>
</dbReference>
<dbReference type="InterPro" id="IPR050669">
    <property type="entry name" value="Hemerythrin"/>
</dbReference>
<keyword evidence="4 6" id="KW-0479">Metal-binding</keyword>
<feature type="binding site" evidence="6">
    <location>
        <position position="78"/>
    </location>
    <ligand>
        <name>Fe cation</name>
        <dbReference type="ChEBI" id="CHEBI:24875"/>
        <label>2</label>
    </ligand>
</feature>
<evidence type="ECO:0000256" key="6">
    <source>
        <dbReference type="HAMAP-Rule" id="MF_00556"/>
    </source>
</evidence>
<evidence type="ECO:0000256" key="3">
    <source>
        <dbReference type="ARBA" id="ARBA00022621"/>
    </source>
</evidence>
<keyword evidence="9" id="KW-1185">Reference proteome</keyword>
<dbReference type="GO" id="GO:0005506">
    <property type="term" value="F:iron ion binding"/>
    <property type="evidence" value="ECO:0007669"/>
    <property type="project" value="UniProtKB-UniRule"/>
</dbReference>
<proteinExistence type="inferred from homology"/>
<evidence type="ECO:0000256" key="2">
    <source>
        <dbReference type="ARBA" id="ARBA00022448"/>
    </source>
</evidence>
<dbReference type="SUPFAM" id="SSF47188">
    <property type="entry name" value="Hemerythrin-like"/>
    <property type="match status" value="1"/>
</dbReference>
<feature type="binding site" evidence="6">
    <location>
        <position position="19"/>
    </location>
    <ligand>
        <name>Fe cation</name>
        <dbReference type="ChEBI" id="CHEBI:24875"/>
        <label>1</label>
    </ligand>
</feature>
<dbReference type="GO" id="GO:0005344">
    <property type="term" value="F:oxygen carrier activity"/>
    <property type="evidence" value="ECO:0007669"/>
    <property type="project" value="UniProtKB-UniRule"/>
</dbReference>
<dbReference type="Proteomes" id="UP000075737">
    <property type="component" value="Unassembled WGS sequence"/>
</dbReference>
<dbReference type="NCBIfam" id="NF033749">
    <property type="entry name" value="bact_hemeryth"/>
    <property type="match status" value="1"/>
</dbReference>
<dbReference type="InterPro" id="IPR012312">
    <property type="entry name" value="Hemerythrin-like"/>
</dbReference>
<evidence type="ECO:0000313" key="8">
    <source>
        <dbReference type="EMBL" id="KYO68634.1"/>
    </source>
</evidence>
<gene>
    <name evidence="8" type="ORF">ATZ99_01430</name>
</gene>
<dbReference type="NCBIfam" id="TIGR02481">
    <property type="entry name" value="hemeryth_dom"/>
    <property type="match status" value="1"/>
</dbReference>
<dbReference type="Pfam" id="PF01814">
    <property type="entry name" value="Hemerythrin"/>
    <property type="match status" value="1"/>
</dbReference>
<feature type="binding site" evidence="6">
    <location>
        <position position="63"/>
    </location>
    <ligand>
        <name>Fe cation</name>
        <dbReference type="ChEBI" id="CHEBI:24875"/>
        <label>1</label>
    </ligand>
</feature>
<dbReference type="PANTHER" id="PTHR37164:SF1">
    <property type="entry name" value="BACTERIOHEMERYTHRIN"/>
    <property type="match status" value="1"/>
</dbReference>
<dbReference type="AlphaFoldDB" id="A0A162N0I5"/>
<dbReference type="PROSITE" id="PS00550">
    <property type="entry name" value="HEMERYTHRINS"/>
    <property type="match status" value="1"/>
</dbReference>
<dbReference type="EMBL" id="LOHZ01000015">
    <property type="protein sequence ID" value="KYO68634.1"/>
    <property type="molecule type" value="Genomic_DNA"/>
</dbReference>
<dbReference type="RefSeq" id="WP_068747337.1">
    <property type="nucleotide sequence ID" value="NZ_LOHZ01000015.1"/>
</dbReference>
<evidence type="ECO:0000313" key="9">
    <source>
        <dbReference type="Proteomes" id="UP000075737"/>
    </source>
</evidence>
<feature type="domain" description="Hemerythrin-like" evidence="7">
    <location>
        <begin position="11"/>
        <end position="127"/>
    </location>
</feature>
<dbReference type="Gene3D" id="1.20.120.50">
    <property type="entry name" value="Hemerythrin-like"/>
    <property type="match status" value="1"/>
</dbReference>
<dbReference type="CDD" id="cd12107">
    <property type="entry name" value="Hemerythrin"/>
    <property type="match status" value="1"/>
</dbReference>
<name>A0A162N0I5_9FIRM</name>
<dbReference type="InterPro" id="IPR035938">
    <property type="entry name" value="Hemerythrin-like_sf"/>
</dbReference>
<comment type="function">
    <text evidence="6">Oxygen-binding protein. May be involved in a storage mechanism or for delivery to oxygen-requiring enzymes. The oxygen-binding site contains two iron atoms.</text>
</comment>
<dbReference type="PANTHER" id="PTHR37164">
    <property type="entry name" value="BACTERIOHEMERYTHRIN"/>
    <property type="match status" value="1"/>
</dbReference>
<accession>A0A162N0I5</accession>
<dbReference type="InterPro" id="IPR023504">
    <property type="entry name" value="Bacteriohemerythrin-like"/>
</dbReference>
<sequence length="130" mass="15940">MIKWKDDYKVGIYEIDNQHRRLFEIAEDTYNLLKNEFILDKYDKIIELISELKDYAKYHFKSEEEYMEKIGYKRLLSHKVEHKDFIEKIDSIDIFKIDQNQEAYVTELLDFIVNWISNHILEKDKKIISE</sequence>
<comment type="similarity">
    <text evidence="1 6">Belongs to the hemerythrin family.</text>
</comment>
<dbReference type="InterPro" id="IPR016131">
    <property type="entry name" value="Haemerythrin_Fe_BS"/>
</dbReference>
<evidence type="ECO:0000256" key="4">
    <source>
        <dbReference type="ARBA" id="ARBA00022723"/>
    </source>
</evidence>
<keyword evidence="5 6" id="KW-0408">Iron</keyword>
<feature type="binding site" evidence="6">
    <location>
        <position position="63"/>
    </location>
    <ligand>
        <name>Fe cation</name>
        <dbReference type="ChEBI" id="CHEBI:24875"/>
        <label>2</label>
    </ligand>
</feature>
<keyword evidence="3 6" id="KW-0561">Oxygen transport</keyword>
<feature type="binding site" evidence="6">
    <location>
        <position position="124"/>
    </location>
    <ligand>
        <name>Fe cation</name>
        <dbReference type="ChEBI" id="CHEBI:24875"/>
        <label>1</label>
    </ligand>
</feature>
<dbReference type="HAMAP" id="MF_00556">
    <property type="entry name" value="Hemerythrin"/>
    <property type="match status" value="1"/>
</dbReference>
<evidence type="ECO:0000259" key="7">
    <source>
        <dbReference type="Pfam" id="PF01814"/>
    </source>
</evidence>
<evidence type="ECO:0000256" key="5">
    <source>
        <dbReference type="ARBA" id="ARBA00023004"/>
    </source>
</evidence>
<feature type="binding site" evidence="6">
    <location>
        <position position="59"/>
    </location>
    <ligand>
        <name>Fe cation</name>
        <dbReference type="ChEBI" id="CHEBI:24875"/>
        <label>1</label>
    </ligand>
</feature>
<comment type="caution">
    <text evidence="8">The sequence shown here is derived from an EMBL/GenBank/DDBJ whole genome shotgun (WGS) entry which is preliminary data.</text>
</comment>
<keyword evidence="2 6" id="KW-0813">Transport</keyword>
<feature type="binding site" evidence="6">
    <location>
        <position position="82"/>
    </location>
    <ligand>
        <name>Fe cation</name>
        <dbReference type="ChEBI" id="CHEBI:24875"/>
        <label>2</label>
    </ligand>
</feature>
<dbReference type="OrthoDB" id="9797092at2"/>
<dbReference type="STRING" id="520767.ATZ99_01430"/>
<organism evidence="8 9">
    <name type="scientific">Thermovenabulum gondwanense</name>
    <dbReference type="NCBI Taxonomy" id="520767"/>
    <lineage>
        <taxon>Bacteria</taxon>
        <taxon>Bacillati</taxon>
        <taxon>Bacillota</taxon>
        <taxon>Clostridia</taxon>
        <taxon>Thermosediminibacterales</taxon>
        <taxon>Thermosediminibacteraceae</taxon>
        <taxon>Thermovenabulum</taxon>
    </lineage>
</organism>